<feature type="domain" description="Superoxide dismutase copper/zinc binding" evidence="3">
    <location>
        <begin position="37"/>
        <end position="174"/>
    </location>
</feature>
<dbReference type="EMBL" id="CAJNOE010000276">
    <property type="protein sequence ID" value="CAF1112779.1"/>
    <property type="molecule type" value="Genomic_DNA"/>
</dbReference>
<comment type="catalytic activity">
    <reaction evidence="1">
        <text>2 superoxide + 2 H(+) = H2O2 + O2</text>
        <dbReference type="Rhea" id="RHEA:20696"/>
        <dbReference type="ChEBI" id="CHEBI:15378"/>
        <dbReference type="ChEBI" id="CHEBI:15379"/>
        <dbReference type="ChEBI" id="CHEBI:16240"/>
        <dbReference type="ChEBI" id="CHEBI:18421"/>
        <dbReference type="EC" id="1.15.1.1"/>
    </reaction>
</comment>
<comment type="similarity">
    <text evidence="1">Belongs to the Cu-Zn superoxide dismutase family.</text>
</comment>
<evidence type="ECO:0000256" key="2">
    <source>
        <dbReference type="SAM" id="SignalP"/>
    </source>
</evidence>
<name>A0A814JKW9_9BILA</name>
<dbReference type="EMBL" id="CAJOBB010003282">
    <property type="protein sequence ID" value="CAF4031840.1"/>
    <property type="molecule type" value="Genomic_DNA"/>
</dbReference>
<evidence type="ECO:0000313" key="7">
    <source>
        <dbReference type="EMBL" id="CAF4031840.1"/>
    </source>
</evidence>
<dbReference type="EC" id="1.15.1.1" evidence="1"/>
<sequence>MKFIFICLVLIVAVVRESDGIHAHAEMYLAGTNDFIGTINLYEEKEAWGVIMTGFVNRLRPLAVLGFHVHSEPIGNNHNCTAGGVHFNPYNVSHGMPSDSVRHVGDLGNIEVNADGGAYIGLRDNVISLGFDKTRTVIGLPLMIHNLTDDGGHTGKGESNTTGNAGPRIACGTILIG</sequence>
<keyword evidence="2" id="KW-0732">Signal</keyword>
<dbReference type="AlphaFoldDB" id="A0A814JKW9"/>
<dbReference type="Gene3D" id="2.60.40.200">
    <property type="entry name" value="Superoxide dismutase, copper/zinc binding domain"/>
    <property type="match status" value="1"/>
</dbReference>
<feature type="signal peptide" evidence="2">
    <location>
        <begin position="1"/>
        <end position="20"/>
    </location>
</feature>
<keyword evidence="1" id="KW-0560">Oxidoreductase</keyword>
<dbReference type="PANTHER" id="PTHR10003">
    <property type="entry name" value="SUPEROXIDE DISMUTASE CU-ZN -RELATED"/>
    <property type="match status" value="1"/>
</dbReference>
<evidence type="ECO:0000313" key="6">
    <source>
        <dbReference type="EMBL" id="CAF3892543.1"/>
    </source>
</evidence>
<reference evidence="4" key="1">
    <citation type="submission" date="2021-02" db="EMBL/GenBank/DDBJ databases">
        <authorList>
            <person name="Nowell W R."/>
        </authorList>
    </citation>
    <scope>NUCLEOTIDE SEQUENCE</scope>
</reference>
<protein>
    <recommendedName>
        <fullName evidence="1">Superoxide dismutase [Cu-Zn]</fullName>
        <ecNumber evidence="1">1.15.1.1</ecNumber>
    </recommendedName>
</protein>
<evidence type="ECO:0000313" key="8">
    <source>
        <dbReference type="Proteomes" id="UP000663845"/>
    </source>
</evidence>
<keyword evidence="1" id="KW-0479">Metal-binding</keyword>
<dbReference type="Pfam" id="PF00080">
    <property type="entry name" value="Sod_Cu"/>
    <property type="match status" value="1"/>
</dbReference>
<comment type="caution">
    <text evidence="4">The sequence shown here is derived from an EMBL/GenBank/DDBJ whole genome shotgun (WGS) entry which is preliminary data.</text>
</comment>
<evidence type="ECO:0000313" key="5">
    <source>
        <dbReference type="EMBL" id="CAF1112779.1"/>
    </source>
</evidence>
<organism evidence="4 8">
    <name type="scientific">Adineta steineri</name>
    <dbReference type="NCBI Taxonomy" id="433720"/>
    <lineage>
        <taxon>Eukaryota</taxon>
        <taxon>Metazoa</taxon>
        <taxon>Spiralia</taxon>
        <taxon>Gnathifera</taxon>
        <taxon>Rotifera</taxon>
        <taxon>Eurotatoria</taxon>
        <taxon>Bdelloidea</taxon>
        <taxon>Adinetida</taxon>
        <taxon>Adinetidae</taxon>
        <taxon>Adineta</taxon>
    </lineage>
</organism>
<evidence type="ECO:0000313" key="4">
    <source>
        <dbReference type="EMBL" id="CAF1038491.1"/>
    </source>
</evidence>
<dbReference type="Proteomes" id="UP000663868">
    <property type="component" value="Unassembled WGS sequence"/>
</dbReference>
<dbReference type="PRINTS" id="PR00068">
    <property type="entry name" value="CUZNDISMTASE"/>
</dbReference>
<gene>
    <name evidence="5" type="ORF">IZO911_LOCUS23689</name>
    <name evidence="4" type="ORF">JYZ213_LOCUS18002</name>
    <name evidence="7" type="ORF">KXQ929_LOCUS30338</name>
    <name evidence="6" type="ORF">OXD698_LOCUS23497</name>
</gene>
<comment type="function">
    <text evidence="1">Destroys radicals which are normally produced within the cells and which are toxic to biological systems.</text>
</comment>
<keyword evidence="1" id="KW-0186">Copper</keyword>
<dbReference type="InterPro" id="IPR018152">
    <property type="entry name" value="SOD_Cu/Zn_BS"/>
</dbReference>
<dbReference type="EMBL" id="CAJNOG010000172">
    <property type="protein sequence ID" value="CAF1038491.1"/>
    <property type="molecule type" value="Genomic_DNA"/>
</dbReference>
<accession>A0A814JKW9</accession>
<dbReference type="Proteomes" id="UP000663860">
    <property type="component" value="Unassembled WGS sequence"/>
</dbReference>
<dbReference type="EMBL" id="CAJOAZ010002085">
    <property type="protein sequence ID" value="CAF3892543.1"/>
    <property type="molecule type" value="Genomic_DNA"/>
</dbReference>
<dbReference type="PROSITE" id="PS00332">
    <property type="entry name" value="SOD_CU_ZN_2"/>
    <property type="match status" value="1"/>
</dbReference>
<dbReference type="InterPro" id="IPR024134">
    <property type="entry name" value="SOD_Cu/Zn_/chaperone"/>
</dbReference>
<dbReference type="Proteomes" id="UP000663845">
    <property type="component" value="Unassembled WGS sequence"/>
</dbReference>
<evidence type="ECO:0000256" key="1">
    <source>
        <dbReference type="RuleBase" id="RU000393"/>
    </source>
</evidence>
<dbReference type="Proteomes" id="UP000663844">
    <property type="component" value="Unassembled WGS sequence"/>
</dbReference>
<dbReference type="GO" id="GO:0004784">
    <property type="term" value="F:superoxide dismutase activity"/>
    <property type="evidence" value="ECO:0007669"/>
    <property type="project" value="UniProtKB-EC"/>
</dbReference>
<evidence type="ECO:0000259" key="3">
    <source>
        <dbReference type="Pfam" id="PF00080"/>
    </source>
</evidence>
<feature type="chain" id="PRO_5035684520" description="Superoxide dismutase [Cu-Zn]" evidence="2">
    <location>
        <begin position="21"/>
        <end position="177"/>
    </location>
</feature>
<dbReference type="SUPFAM" id="SSF49329">
    <property type="entry name" value="Cu,Zn superoxide dismutase-like"/>
    <property type="match status" value="1"/>
</dbReference>
<dbReference type="InterPro" id="IPR001424">
    <property type="entry name" value="SOD_Cu_Zn_dom"/>
</dbReference>
<comment type="cofactor">
    <cofactor evidence="1">
        <name>Cu cation</name>
        <dbReference type="ChEBI" id="CHEBI:23378"/>
    </cofactor>
    <text evidence="1">Binds 1 copper ion per subunit.</text>
</comment>
<dbReference type="InterPro" id="IPR036423">
    <property type="entry name" value="SOD-like_Cu/Zn_dom_sf"/>
</dbReference>
<keyword evidence="1" id="KW-0862">Zinc</keyword>
<proteinExistence type="inferred from homology"/>
<dbReference type="GO" id="GO:0005507">
    <property type="term" value="F:copper ion binding"/>
    <property type="evidence" value="ECO:0007669"/>
    <property type="project" value="InterPro"/>
</dbReference>
<comment type="cofactor">
    <cofactor evidence="1">
        <name>Zn(2+)</name>
        <dbReference type="ChEBI" id="CHEBI:29105"/>
    </cofactor>
    <text evidence="1">Binds 1 zinc ion per subunit.</text>
</comment>